<keyword evidence="1" id="KW-0472">Membrane</keyword>
<dbReference type="InterPro" id="IPR019675">
    <property type="entry name" value="DUF2550"/>
</dbReference>
<proteinExistence type="predicted"/>
<dbReference type="RefSeq" id="WP_168917316.1">
    <property type="nucleotide sequence ID" value="NZ_CP050804.1"/>
</dbReference>
<dbReference type="Pfam" id="PF10739">
    <property type="entry name" value="DUF2550"/>
    <property type="match status" value="1"/>
</dbReference>
<dbReference type="Proteomes" id="UP000502298">
    <property type="component" value="Chromosome"/>
</dbReference>
<keyword evidence="3" id="KW-1185">Reference proteome</keyword>
<keyword evidence="1" id="KW-1133">Transmembrane helix</keyword>
<sequence>MIPGFLWWSLVIVASVIIVVGIYALIRLRILFSRSGSFHVALREPGQDRWQTGVAVFKPFELAWYSTRSLRPGPNVVWRRGELDFAVEPASGDEIQVVRITRAQRTWTLATTPSAVSGIVSWIDSAPPVEEPELF</sequence>
<organism evidence="2 3">
    <name type="scientific">Arcanobacterium buesumense</name>
    <dbReference type="NCBI Taxonomy" id="2722751"/>
    <lineage>
        <taxon>Bacteria</taxon>
        <taxon>Bacillati</taxon>
        <taxon>Actinomycetota</taxon>
        <taxon>Actinomycetes</taxon>
        <taxon>Actinomycetales</taxon>
        <taxon>Actinomycetaceae</taxon>
        <taxon>Arcanobacterium</taxon>
    </lineage>
</organism>
<feature type="transmembrane region" description="Helical" evidence="1">
    <location>
        <begin position="6"/>
        <end position="26"/>
    </location>
</feature>
<evidence type="ECO:0000256" key="1">
    <source>
        <dbReference type="SAM" id="Phobius"/>
    </source>
</evidence>
<dbReference type="EMBL" id="CP050804">
    <property type="protein sequence ID" value="QJC21375.1"/>
    <property type="molecule type" value="Genomic_DNA"/>
</dbReference>
<keyword evidence="1" id="KW-0812">Transmembrane</keyword>
<dbReference type="KEGG" id="arca:HC352_01800"/>
<dbReference type="AlphaFoldDB" id="A0A6H2EIH8"/>
<evidence type="ECO:0000313" key="2">
    <source>
        <dbReference type="EMBL" id="QJC21375.1"/>
    </source>
</evidence>
<evidence type="ECO:0000313" key="3">
    <source>
        <dbReference type="Proteomes" id="UP000502298"/>
    </source>
</evidence>
<reference evidence="2 3" key="1">
    <citation type="submission" date="2020-03" db="EMBL/GenBank/DDBJ databases">
        <title>Complete genome of Arcanobacterium buesumensis sp. nov. strain 2701.</title>
        <authorList>
            <person name="Borowiak M."/>
            <person name="Alssahen M."/>
            <person name="Laemmler C."/>
            <person name="Malorny B."/>
            <person name="Hassan A."/>
            <person name="Prenger-Berninghoff E."/>
            <person name="Ploetz M."/>
            <person name="Abdulmawjood A."/>
        </authorList>
    </citation>
    <scope>NUCLEOTIDE SEQUENCE [LARGE SCALE GENOMIC DNA]</scope>
    <source>
        <strain evidence="2 3">2701</strain>
    </source>
</reference>
<protein>
    <submittedName>
        <fullName evidence="2">DUF2550 family protein</fullName>
    </submittedName>
</protein>
<gene>
    <name evidence="2" type="ORF">HC352_01800</name>
</gene>
<name>A0A6H2EIH8_9ACTO</name>
<accession>A0A6H2EIH8</accession>